<comment type="similarity">
    <text evidence="1">Belongs to the ATP-dependent DNA ligase family.</text>
</comment>
<evidence type="ECO:0000256" key="1">
    <source>
        <dbReference type="ARBA" id="ARBA00007572"/>
    </source>
</evidence>
<dbReference type="Gene3D" id="1.10.3260.10">
    <property type="entry name" value="DNA ligase, ATP-dependent, N-terminal domain"/>
    <property type="match status" value="1"/>
</dbReference>
<dbReference type="GO" id="GO:0003677">
    <property type="term" value="F:DNA binding"/>
    <property type="evidence" value="ECO:0007669"/>
    <property type="project" value="InterPro"/>
</dbReference>
<dbReference type="GO" id="GO:0005524">
    <property type="term" value="F:ATP binding"/>
    <property type="evidence" value="ECO:0007669"/>
    <property type="project" value="UniProtKB-KW"/>
</dbReference>
<dbReference type="Pfam" id="PF04675">
    <property type="entry name" value="DNA_ligase_A_N"/>
    <property type="match status" value="1"/>
</dbReference>
<accession>U5HHS6</accession>
<evidence type="ECO:0000313" key="10">
    <source>
        <dbReference type="Proteomes" id="UP000017200"/>
    </source>
</evidence>
<evidence type="ECO:0000313" key="8">
    <source>
        <dbReference type="EMBL" id="KDE02883.1"/>
    </source>
</evidence>
<feature type="region of interest" description="Disordered" evidence="6">
    <location>
        <begin position="109"/>
        <end position="166"/>
    </location>
</feature>
<dbReference type="InterPro" id="IPR012340">
    <property type="entry name" value="NA-bd_OB-fold"/>
</dbReference>
<dbReference type="SUPFAM" id="SSF117018">
    <property type="entry name" value="ATP-dependent DNA ligase DNA-binding domain"/>
    <property type="match status" value="1"/>
</dbReference>
<dbReference type="GO" id="GO:0005634">
    <property type="term" value="C:nucleus"/>
    <property type="evidence" value="ECO:0007669"/>
    <property type="project" value="TreeGrafter"/>
</dbReference>
<dbReference type="EnsemblFungi" id="MVLG_06602T0">
    <property type="protein sequence ID" value="MVLG_06602T0"/>
    <property type="gene ID" value="MVLG_06602"/>
</dbReference>
<feature type="region of interest" description="Disordered" evidence="6">
    <location>
        <begin position="62"/>
        <end position="84"/>
    </location>
</feature>
<dbReference type="CDD" id="cd07969">
    <property type="entry name" value="OBF_DNA_ligase_I"/>
    <property type="match status" value="1"/>
</dbReference>
<keyword evidence="2" id="KW-0436">Ligase</keyword>
<dbReference type="Gene3D" id="3.30.470.30">
    <property type="entry name" value="DNA ligase/mRNA capping enzyme"/>
    <property type="match status" value="1"/>
</dbReference>
<dbReference type="Pfam" id="PF04679">
    <property type="entry name" value="DNA_ligase_A_C"/>
    <property type="match status" value="1"/>
</dbReference>
<dbReference type="InterPro" id="IPR012308">
    <property type="entry name" value="DNA_ligase_ATP-dep_N"/>
</dbReference>
<dbReference type="Gene3D" id="3.30.1490.70">
    <property type="match status" value="1"/>
</dbReference>
<keyword evidence="3" id="KW-0235">DNA replication</keyword>
<proteinExistence type="inferred from homology"/>
<dbReference type="OMA" id="KHTIGNA"/>
<reference evidence="8" key="2">
    <citation type="submission" date="2010-11" db="EMBL/GenBank/DDBJ databases">
        <authorList>
            <consortium name="The Broad Institute Genome Sequencing Platform"/>
            <person name="Earl A."/>
            <person name="Ward D."/>
            <person name="Feldgarden M."/>
            <person name="Gevers D."/>
            <person name="Butler R."/>
            <person name="Young S.K."/>
            <person name="Zeng Q."/>
            <person name="Gargeya S."/>
            <person name="Fitzgerald M."/>
            <person name="Haas B."/>
            <person name="Abouelleil A."/>
            <person name="Alvarado L."/>
            <person name="Arachchi H.M."/>
            <person name="Berlin A."/>
            <person name="Brown A."/>
            <person name="Chapman S.B."/>
            <person name="Chen Z."/>
            <person name="Dunbar C."/>
            <person name="Freedman E."/>
            <person name="Gearin G."/>
            <person name="Gellesch M."/>
            <person name="Goldberg J."/>
            <person name="Griggs A."/>
            <person name="Gujja S."/>
            <person name="Heilman E."/>
            <person name="Heiman D."/>
            <person name="Howarth C."/>
            <person name="Larson L."/>
            <person name="Lui A."/>
            <person name="MacDonald P.J.P."/>
            <person name="Mehta T."/>
            <person name="Montmayeur A."/>
            <person name="Murphy C."/>
            <person name="Neiman D."/>
            <person name="Pearson M."/>
            <person name="Priest M."/>
            <person name="Roberts A."/>
            <person name="Saif S."/>
            <person name="Shea T."/>
            <person name="Shenoy N."/>
            <person name="Sisk P."/>
            <person name="Stolte C."/>
            <person name="Sykes S."/>
            <person name="White J."/>
            <person name="Yandava C."/>
            <person name="Wortman J."/>
            <person name="Nusbaum C."/>
            <person name="Birren B."/>
        </authorList>
    </citation>
    <scope>NUCLEOTIDE SEQUENCE</scope>
    <source>
        <strain evidence="8">P1A1 Lamole</strain>
    </source>
</reference>
<keyword evidence="10" id="KW-1185">Reference proteome</keyword>
<reference evidence="8 10" key="3">
    <citation type="journal article" date="2015" name="BMC Genomics">
        <title>Sex and parasites: genomic and transcriptomic analysis of Microbotryum lychnidis-dioicae, the biotrophic and plant-castrating anther smut fungus.</title>
        <authorList>
            <person name="Perlin M.H."/>
            <person name="Amselem J."/>
            <person name="Fontanillas E."/>
            <person name="Toh S.S."/>
            <person name="Chen Z."/>
            <person name="Goldberg J."/>
            <person name="Duplessis S."/>
            <person name="Henrissat B."/>
            <person name="Young S."/>
            <person name="Zeng Q."/>
            <person name="Aguileta G."/>
            <person name="Petit E."/>
            <person name="Badouin H."/>
            <person name="Andrews J."/>
            <person name="Razeeq D."/>
            <person name="Gabaldon T."/>
            <person name="Quesneville H."/>
            <person name="Giraud T."/>
            <person name="Hood M.E."/>
            <person name="Schultz D.J."/>
            <person name="Cuomo C.A."/>
        </authorList>
    </citation>
    <scope>NUCLEOTIDE SEQUENCE [LARGE SCALE GENOMIC DNA]</scope>
    <source>
        <strain evidence="10">p1A1 Lamole</strain>
        <strain evidence="8">P1A1 Lamole</strain>
    </source>
</reference>
<evidence type="ECO:0000256" key="6">
    <source>
        <dbReference type="SAM" id="MobiDB-lite"/>
    </source>
</evidence>
<name>U5HHS6_USTV1</name>
<dbReference type="PROSITE" id="PS00697">
    <property type="entry name" value="DNA_LIGASE_A1"/>
    <property type="match status" value="1"/>
</dbReference>
<protein>
    <recommendedName>
        <fullName evidence="7">ATP-dependent DNA ligase family profile domain-containing protein</fullName>
    </recommendedName>
</protein>
<dbReference type="EMBL" id="GL541774">
    <property type="protein sequence ID" value="KDE02883.1"/>
    <property type="molecule type" value="Genomic_DNA"/>
</dbReference>
<dbReference type="OrthoDB" id="206088at2759"/>
<feature type="compositionally biased region" description="Polar residues" evidence="6">
    <location>
        <begin position="116"/>
        <end position="148"/>
    </location>
</feature>
<dbReference type="GO" id="GO:0006281">
    <property type="term" value="P:DNA repair"/>
    <property type="evidence" value="ECO:0007669"/>
    <property type="project" value="InterPro"/>
</dbReference>
<evidence type="ECO:0000256" key="5">
    <source>
        <dbReference type="ARBA" id="ARBA00022840"/>
    </source>
</evidence>
<feature type="compositionally biased region" description="Acidic residues" evidence="6">
    <location>
        <begin position="787"/>
        <end position="804"/>
    </location>
</feature>
<feature type="region of interest" description="Disordered" evidence="6">
    <location>
        <begin position="787"/>
        <end position="846"/>
    </location>
</feature>
<dbReference type="GO" id="GO:0006273">
    <property type="term" value="P:lagging strand elongation"/>
    <property type="evidence" value="ECO:0007669"/>
    <property type="project" value="TreeGrafter"/>
</dbReference>
<dbReference type="CDD" id="cd07900">
    <property type="entry name" value="Adenylation_DNA_ligase_I_Euk"/>
    <property type="match status" value="1"/>
</dbReference>
<dbReference type="InterPro" id="IPR012310">
    <property type="entry name" value="DNA_ligase_ATP-dep_cent"/>
</dbReference>
<dbReference type="InterPro" id="IPR012309">
    <property type="entry name" value="DNA_ligase_ATP-dep_C"/>
</dbReference>
<dbReference type="HOGENOM" id="CLU_005138_1_0_1"/>
<dbReference type="FunFam" id="2.40.50.140:FF:000062">
    <property type="entry name" value="DNA ligase"/>
    <property type="match status" value="1"/>
</dbReference>
<dbReference type="SUPFAM" id="SSF50249">
    <property type="entry name" value="Nucleic acid-binding proteins"/>
    <property type="match status" value="1"/>
</dbReference>
<dbReference type="InterPro" id="IPR036599">
    <property type="entry name" value="DNA_ligase_N_sf"/>
</dbReference>
<gene>
    <name evidence="8" type="ORF">MVLG_06602</name>
</gene>
<reference evidence="10" key="1">
    <citation type="submission" date="2010-11" db="EMBL/GenBank/DDBJ databases">
        <title>The genome sequence of Microbotryum violaceum strain p1A1 Lamole.</title>
        <authorList>
            <person name="Cuomo C."/>
            <person name="Perlin M."/>
            <person name="Young S.K."/>
            <person name="Zeng Q."/>
            <person name="Gargeya S."/>
            <person name="Alvarado L."/>
            <person name="Berlin A."/>
            <person name="Chapman S.B."/>
            <person name="Chen Z."/>
            <person name="Freedman E."/>
            <person name="Gellesch M."/>
            <person name="Goldberg J."/>
            <person name="Griggs A."/>
            <person name="Gujja S."/>
            <person name="Heilman E."/>
            <person name="Heiman D."/>
            <person name="Howarth C."/>
            <person name="Mehta T."/>
            <person name="Neiman D."/>
            <person name="Pearson M."/>
            <person name="Roberts A."/>
            <person name="Saif S."/>
            <person name="Shea T."/>
            <person name="Shenoy N."/>
            <person name="Sisk P."/>
            <person name="Stolte C."/>
            <person name="Sykes S."/>
            <person name="White J."/>
            <person name="Yandava C."/>
            <person name="Haas B."/>
            <person name="Nusbaum C."/>
            <person name="Birren B."/>
        </authorList>
    </citation>
    <scope>NUCLEOTIDE SEQUENCE [LARGE SCALE GENOMIC DNA]</scope>
    <source>
        <strain evidence="10">p1A1 Lamole</strain>
    </source>
</reference>
<organism evidence="8">
    <name type="scientific">Microbotryum lychnidis-dioicae (strain p1A1 Lamole / MvSl-1064)</name>
    <name type="common">Anther smut fungus</name>
    <dbReference type="NCBI Taxonomy" id="683840"/>
    <lineage>
        <taxon>Eukaryota</taxon>
        <taxon>Fungi</taxon>
        <taxon>Dikarya</taxon>
        <taxon>Basidiomycota</taxon>
        <taxon>Pucciniomycotina</taxon>
        <taxon>Microbotryomycetes</taxon>
        <taxon>Microbotryales</taxon>
        <taxon>Microbotryaceae</taxon>
        <taxon>Microbotryum</taxon>
    </lineage>
</organism>
<sequence length="1020" mass="112271">MPKCTDSGATTGAAPIQKKLKFGTPSPCVAAPLSLDLASDDVDNDDDNDDVTLDLERQRRVQQEQADAELARKLARSEGTSLDTVKFHERHFGKAFRAAAAAAAGVGNATRMGDTSGVSSTLSTAGEPSSSRLPRQRTVSAKSETETISLVDEDDDDGEEGEDDDDIVITGYAPASTSNMSAKSLSTPLAPVFQSPTKKSAVALGKVKDEDKNSVTSLTSKPDALSFLASPGKALASSSKTLLGASTGSTGALLPLDTSLFTFEPSSHVDTSSWPAGRMPYSYLAAAFALISTTKSRLFISRVLTNLFRVAIELDPESLENVVYLCSNRIGPAHERDLELGVGPQVLSKAFKEVSGLTPQALRQLNKLGDPGDVAYEMKKSVRLLVPPPPLVCHSLFAQLHIIARLKGSGSLERKTSIVKRLLVSAQGEEVRYLIRTLVGNLRIGAVRLTIITALAKAFCLSRKGGEPSVSDDFYIFKRERQDVTDEVDAKKGSGKTKEKIKGDKERLLEERLDRAEAIVRKVWARHPDYGHVVAALLDHGIALLELRVPIAVGTPLEPMLGSITRGLSEIYSRLGSRPFVSEAKLDGQRGQIHVSTVEPSGLSDNSRGKWYDPPEANADQTRIWIRCFSRHLEDMSDKYPDIAPTLASLVYRETARGLPLENFILDCEIVAIDPQTSEFKTFQALSYRSKKDVQMGDIKVRVGIFGFDLMFLNGESLLNKSFRQRRHLLYERFSPLRPTDPRYAKWELVPSCMDNDNVKVQAFFQEALKMRAEGIMIKLLDEAELEEDPENEVDPDLGDYSDEGEAREKSELDSPPPSTPLSTTKASSTHSPVKDQGRRRKILPATYEPDKRADSWLKVKKDYLNDLGDSLDLIPIGAWHGNGRKAQWWSPILLGVYDSESGQIQAVCKCMSGFTDDFYKGLNVKYAPDGDFTSRSKPSEIEAAGLRPSIWFKPNEVWEMRGADFTLSPVYPAAQHILGERGVSVRFPRFIKVREDKSIEQATTTEQLAEMYQNQGKHP</sequence>
<dbReference type="Gene3D" id="2.40.50.140">
    <property type="entry name" value="Nucleic acid-binding proteins"/>
    <property type="match status" value="1"/>
</dbReference>
<dbReference type="GO" id="GO:0003910">
    <property type="term" value="F:DNA ligase (ATP) activity"/>
    <property type="evidence" value="ECO:0007669"/>
    <property type="project" value="InterPro"/>
</dbReference>
<dbReference type="InParanoid" id="U5HHS6"/>
<dbReference type="STRING" id="683840.U5HHS6"/>
<dbReference type="FunCoup" id="U5HHS6">
    <property type="interactions" value="142"/>
</dbReference>
<dbReference type="AlphaFoldDB" id="U5HHS6"/>
<dbReference type="Pfam" id="PF01068">
    <property type="entry name" value="DNA_ligase_A_M"/>
    <property type="match status" value="1"/>
</dbReference>
<dbReference type="InterPro" id="IPR016059">
    <property type="entry name" value="DNA_ligase_ATP-dep_CS"/>
</dbReference>
<dbReference type="GO" id="GO:0006310">
    <property type="term" value="P:DNA recombination"/>
    <property type="evidence" value="ECO:0007669"/>
    <property type="project" value="InterPro"/>
</dbReference>
<evidence type="ECO:0000259" key="7">
    <source>
        <dbReference type="PROSITE" id="PS50160"/>
    </source>
</evidence>
<dbReference type="PROSITE" id="PS50160">
    <property type="entry name" value="DNA_LIGASE_A3"/>
    <property type="match status" value="1"/>
</dbReference>
<keyword evidence="5" id="KW-0067">ATP-binding</keyword>
<dbReference type="EMBL" id="AEIJ01000817">
    <property type="status" value="NOT_ANNOTATED_CDS"/>
    <property type="molecule type" value="Genomic_DNA"/>
</dbReference>
<dbReference type="Proteomes" id="UP000017200">
    <property type="component" value="Unassembled WGS sequence"/>
</dbReference>
<dbReference type="PANTHER" id="PTHR45674:SF9">
    <property type="entry name" value="DNA LIGASE 3"/>
    <property type="match status" value="1"/>
</dbReference>
<reference evidence="9" key="4">
    <citation type="submission" date="2015-06" db="UniProtKB">
        <authorList>
            <consortium name="EnsemblFungi"/>
        </authorList>
    </citation>
    <scope>IDENTIFICATION</scope>
</reference>
<feature type="domain" description="ATP-dependent DNA ligase family profile" evidence="7">
    <location>
        <begin position="696"/>
        <end position="899"/>
    </location>
</feature>
<feature type="compositionally biased region" description="Low complexity" evidence="6">
    <location>
        <begin position="821"/>
        <end position="830"/>
    </location>
</feature>
<evidence type="ECO:0000256" key="3">
    <source>
        <dbReference type="ARBA" id="ARBA00022705"/>
    </source>
</evidence>
<evidence type="ECO:0000256" key="2">
    <source>
        <dbReference type="ARBA" id="ARBA00022598"/>
    </source>
</evidence>
<dbReference type="PANTHER" id="PTHR45674">
    <property type="entry name" value="DNA LIGASE 1/3 FAMILY MEMBER"/>
    <property type="match status" value="1"/>
</dbReference>
<dbReference type="SUPFAM" id="SSF56091">
    <property type="entry name" value="DNA ligase/mRNA capping enzyme, catalytic domain"/>
    <property type="match status" value="1"/>
</dbReference>
<evidence type="ECO:0000256" key="4">
    <source>
        <dbReference type="ARBA" id="ARBA00022741"/>
    </source>
</evidence>
<dbReference type="InterPro" id="IPR050191">
    <property type="entry name" value="ATP-dep_DNA_ligase"/>
</dbReference>
<keyword evidence="4" id="KW-0547">Nucleotide-binding</keyword>
<feature type="compositionally biased region" description="Acidic residues" evidence="6">
    <location>
        <begin position="151"/>
        <end position="166"/>
    </location>
</feature>
<evidence type="ECO:0000313" key="9">
    <source>
        <dbReference type="EnsemblFungi" id="MVLG_06602T0"/>
    </source>
</evidence>